<dbReference type="Proteomes" id="UP000182761">
    <property type="component" value="Unassembled WGS sequence"/>
</dbReference>
<name>A0A0X3APV9_9FLAO</name>
<dbReference type="CDD" id="cd00093">
    <property type="entry name" value="HTH_XRE"/>
    <property type="match status" value="1"/>
</dbReference>
<dbReference type="InterPro" id="IPR010982">
    <property type="entry name" value="Lambda_DNA-bd_dom_sf"/>
</dbReference>
<accession>A0A0X3APV9</accession>
<dbReference type="SUPFAM" id="SSF47413">
    <property type="entry name" value="lambda repressor-like DNA-binding domains"/>
    <property type="match status" value="1"/>
</dbReference>
<dbReference type="EMBL" id="FCOR01000018">
    <property type="protein sequence ID" value="CVK17169.1"/>
    <property type="molecule type" value="Genomic_DNA"/>
</dbReference>
<keyword evidence="2" id="KW-0238">DNA-binding</keyword>
<gene>
    <name evidence="2" type="ORF">Ga0061079_1188</name>
</gene>
<dbReference type="Gene3D" id="1.10.260.40">
    <property type="entry name" value="lambda repressor-like DNA-binding domains"/>
    <property type="match status" value="1"/>
</dbReference>
<evidence type="ECO:0000313" key="3">
    <source>
        <dbReference type="Proteomes" id="UP000182761"/>
    </source>
</evidence>
<feature type="domain" description="HTH cro/C1-type" evidence="1">
    <location>
        <begin position="37"/>
        <end position="58"/>
    </location>
</feature>
<sequence length="99" mass="11152">MGLNIEKVLHQKGLNKAKLAELLGRKDNRSYVTNLLKSPSYASLEKIADVLGVDVKDLFDDTKDEDLTALIDYKGEFFRANTIEELQNIVGVIKEKTKI</sequence>
<reference evidence="2 3" key="1">
    <citation type="submission" date="2016-01" db="EMBL/GenBank/DDBJ databases">
        <authorList>
            <person name="McClelland M."/>
            <person name="Jain A."/>
            <person name="Saraogi P."/>
            <person name="Mendelson R."/>
            <person name="Westerman R."/>
            <person name="SanMiguel P."/>
            <person name="Csonka L."/>
        </authorList>
    </citation>
    <scope>NUCLEOTIDE SEQUENCE [LARGE SCALE GENOMIC DNA]</scope>
    <source>
        <strain evidence="2 3">R-53146</strain>
    </source>
</reference>
<dbReference type="AlphaFoldDB" id="A0A0X3APV9"/>
<dbReference type="GO" id="GO:0003677">
    <property type="term" value="F:DNA binding"/>
    <property type="evidence" value="ECO:0007669"/>
    <property type="project" value="UniProtKB-KW"/>
</dbReference>
<dbReference type="RefSeq" id="WP_055426336.1">
    <property type="nucleotide sequence ID" value="NZ_FCOR01000018.1"/>
</dbReference>
<evidence type="ECO:0000259" key="1">
    <source>
        <dbReference type="PROSITE" id="PS50943"/>
    </source>
</evidence>
<dbReference type="Pfam" id="PF13443">
    <property type="entry name" value="HTH_26"/>
    <property type="match status" value="1"/>
</dbReference>
<keyword evidence="3" id="KW-1185">Reference proteome</keyword>
<dbReference type="PROSITE" id="PS50943">
    <property type="entry name" value="HTH_CROC1"/>
    <property type="match status" value="1"/>
</dbReference>
<dbReference type="InterPro" id="IPR001387">
    <property type="entry name" value="Cro/C1-type_HTH"/>
</dbReference>
<evidence type="ECO:0000313" key="2">
    <source>
        <dbReference type="EMBL" id="CVK17169.1"/>
    </source>
</evidence>
<organism evidence="2 3">
    <name type="scientific">Apibacter mensalis</name>
    <dbReference type="NCBI Taxonomy" id="1586267"/>
    <lineage>
        <taxon>Bacteria</taxon>
        <taxon>Pseudomonadati</taxon>
        <taxon>Bacteroidota</taxon>
        <taxon>Flavobacteriia</taxon>
        <taxon>Flavobacteriales</taxon>
        <taxon>Weeksellaceae</taxon>
        <taxon>Apibacter</taxon>
    </lineage>
</organism>
<protein>
    <submittedName>
        <fullName evidence="2">Cro/C1-type HTH DNA-binding domain-containing protein</fullName>
    </submittedName>
</protein>
<proteinExistence type="predicted"/>